<dbReference type="NCBIfam" id="NF008726">
    <property type="entry name" value="PRK11728.1"/>
    <property type="match status" value="1"/>
</dbReference>
<evidence type="ECO:0000313" key="8">
    <source>
        <dbReference type="Proteomes" id="UP000504882"/>
    </source>
</evidence>
<keyword evidence="4 7" id="KW-0560">Oxidoreductase</keyword>
<dbReference type="GO" id="GO:0016491">
    <property type="term" value="F:oxidoreductase activity"/>
    <property type="evidence" value="ECO:0007669"/>
    <property type="project" value="UniProtKB-KW"/>
</dbReference>
<dbReference type="EC" id="1.1.3.-" evidence="7"/>
<comment type="similarity">
    <text evidence="5">Belongs to the L2HGDH family.</text>
</comment>
<dbReference type="SUPFAM" id="SSF51905">
    <property type="entry name" value="FAD/NAD(P)-binding domain"/>
    <property type="match status" value="1"/>
</dbReference>
<dbReference type="PANTHER" id="PTHR43104:SF2">
    <property type="entry name" value="L-2-HYDROXYGLUTARATE DEHYDROGENASE, MITOCHONDRIAL"/>
    <property type="match status" value="1"/>
</dbReference>
<protein>
    <submittedName>
        <fullName evidence="7">L-2-hydroxyglutarate oxidase</fullName>
        <ecNumber evidence="7">1.1.3.-</ecNumber>
    </submittedName>
</protein>
<dbReference type="Pfam" id="PF01266">
    <property type="entry name" value="DAO"/>
    <property type="match status" value="1"/>
</dbReference>
<evidence type="ECO:0000256" key="1">
    <source>
        <dbReference type="ARBA" id="ARBA00001974"/>
    </source>
</evidence>
<comment type="caution">
    <text evidence="7">The sequence shown here is derived from an EMBL/GenBank/DDBJ whole genome shotgun (WGS) entry which is preliminary data.</text>
</comment>
<keyword evidence="3" id="KW-0274">FAD</keyword>
<evidence type="ECO:0000256" key="3">
    <source>
        <dbReference type="ARBA" id="ARBA00022827"/>
    </source>
</evidence>
<evidence type="ECO:0000259" key="6">
    <source>
        <dbReference type="Pfam" id="PF01266"/>
    </source>
</evidence>
<evidence type="ECO:0000313" key="7">
    <source>
        <dbReference type="EMBL" id="TDE94310.1"/>
    </source>
</evidence>
<dbReference type="Proteomes" id="UP000504882">
    <property type="component" value="Unassembled WGS sequence"/>
</dbReference>
<dbReference type="InterPro" id="IPR036188">
    <property type="entry name" value="FAD/NAD-bd_sf"/>
</dbReference>
<keyword evidence="2" id="KW-0285">Flavoprotein</keyword>
<gene>
    <name evidence="7" type="primary">lhgO</name>
    <name evidence="7" type="ORF">EXU48_11520</name>
</gene>
<dbReference type="Gene3D" id="3.50.50.60">
    <property type="entry name" value="FAD/NAD(P)-binding domain"/>
    <property type="match status" value="1"/>
</dbReference>
<accession>A0ABY2E3X6</accession>
<dbReference type="PANTHER" id="PTHR43104">
    <property type="entry name" value="L-2-HYDROXYGLUTARATE DEHYDROGENASE, MITOCHONDRIAL"/>
    <property type="match status" value="1"/>
</dbReference>
<evidence type="ECO:0000256" key="5">
    <source>
        <dbReference type="ARBA" id="ARBA00037941"/>
    </source>
</evidence>
<sequence length="411" mass="43145">MVKVLVVGAGILGLATAARLARRGDEVVVVDKEPGVAHHQTGHNSGVIHSGLYYAPGSLKARLGTAGAASMTAFAQDHGVPVRTCGKLVVAVDDAELPALAELARRAEANGVPARLIDAAEAREYEPNVSCVRALRVESTGIVDYVGVCEVLAGQIADGGGQVRFGRTFRGARTVGGRVRARVDVLGADGAATDTGREDVVADALVVCGGLHADRLADACDVVPQARIVPFRGEYFELAPAKTDLVRTLIYPVPDPRFPFLGVHLTTMIGGGVHAGPNAVLALAREGYTWRDVNLADLRGSLSWPGLWHLGRRNLVPGANEVIRSLSRTRFAASLSRLVPGITAADLVPAPAGVRAQALRRDGSLVDDFLIQRSDRQLHVLNAPSPAATASLEIAAHLESELDAMLAAEAR</sequence>
<feature type="domain" description="FAD dependent oxidoreductase" evidence="6">
    <location>
        <begin position="3"/>
        <end position="396"/>
    </location>
</feature>
<comment type="cofactor">
    <cofactor evidence="1">
        <name>FAD</name>
        <dbReference type="ChEBI" id="CHEBI:57692"/>
    </cofactor>
</comment>
<keyword evidence="8" id="KW-1185">Reference proteome</keyword>
<evidence type="ECO:0000256" key="4">
    <source>
        <dbReference type="ARBA" id="ARBA00023002"/>
    </source>
</evidence>
<dbReference type="InterPro" id="IPR006076">
    <property type="entry name" value="FAD-dep_OxRdtase"/>
</dbReference>
<dbReference type="EMBL" id="SMNA01000005">
    <property type="protein sequence ID" value="TDE94310.1"/>
    <property type="molecule type" value="Genomic_DNA"/>
</dbReference>
<proteinExistence type="inferred from homology"/>
<evidence type="ECO:0000256" key="2">
    <source>
        <dbReference type="ARBA" id="ARBA00022630"/>
    </source>
</evidence>
<reference evidence="7 8" key="1">
    <citation type="submission" date="2019-03" db="EMBL/GenBank/DDBJ databases">
        <title>Genomic features of bacteria from cold environments.</title>
        <authorList>
            <person name="Shen L."/>
        </authorList>
    </citation>
    <scope>NUCLEOTIDE SEQUENCE [LARGE SCALE GENOMIC DNA]</scope>
    <source>
        <strain evidence="8">T3246-1</strain>
    </source>
</reference>
<organism evidence="7 8">
    <name type="scientific">Occultella glacieicola</name>
    <dbReference type="NCBI Taxonomy" id="2518684"/>
    <lineage>
        <taxon>Bacteria</taxon>
        <taxon>Bacillati</taxon>
        <taxon>Actinomycetota</taxon>
        <taxon>Actinomycetes</taxon>
        <taxon>Micrococcales</taxon>
        <taxon>Ruaniaceae</taxon>
        <taxon>Occultella</taxon>
    </lineage>
</organism>
<dbReference type="Gene3D" id="3.30.9.10">
    <property type="entry name" value="D-Amino Acid Oxidase, subunit A, domain 2"/>
    <property type="match status" value="1"/>
</dbReference>
<name>A0ABY2E3X6_9MICO</name>